<dbReference type="GO" id="GO:0004650">
    <property type="term" value="F:polygalacturonase activity"/>
    <property type="evidence" value="ECO:0007669"/>
    <property type="project" value="InterPro"/>
</dbReference>
<sequence length="120" mass="12971">MESGLRLALLPIWEPSPTCTSTISIWLTSIPSLVKIRKVRFKNIRGSSFTVVAAKLARSGKVLCKDMVVGDINLTYKGPEAPATSSWCSNVVPAPAFSSTQPPSLCQSLLIKLCTYSIDN</sequence>
<dbReference type="Pfam" id="PF00295">
    <property type="entry name" value="Glyco_hydro_28"/>
    <property type="match status" value="1"/>
</dbReference>
<dbReference type="Gene3D" id="2.160.20.10">
    <property type="entry name" value="Single-stranded right-handed beta-helix, Pectin lyase-like"/>
    <property type="match status" value="1"/>
</dbReference>
<proteinExistence type="inferred from homology"/>
<evidence type="ECO:0000256" key="4">
    <source>
        <dbReference type="RuleBase" id="RU361169"/>
    </source>
</evidence>
<keyword evidence="3 4" id="KW-0326">Glycosidase</keyword>
<comment type="caution">
    <text evidence="5">The sequence shown here is derived from an EMBL/GenBank/DDBJ whole genome shotgun (WGS) entry which is preliminary data.</text>
</comment>
<comment type="similarity">
    <text evidence="1 4">Belongs to the glycosyl hydrolase 28 family.</text>
</comment>
<organism evidence="5 6">
    <name type="scientific">Punica granatum</name>
    <name type="common">Pomegranate</name>
    <dbReference type="NCBI Taxonomy" id="22663"/>
    <lineage>
        <taxon>Eukaryota</taxon>
        <taxon>Viridiplantae</taxon>
        <taxon>Streptophyta</taxon>
        <taxon>Embryophyta</taxon>
        <taxon>Tracheophyta</taxon>
        <taxon>Spermatophyta</taxon>
        <taxon>Magnoliopsida</taxon>
        <taxon>eudicotyledons</taxon>
        <taxon>Gunneridae</taxon>
        <taxon>Pentapetalae</taxon>
        <taxon>rosids</taxon>
        <taxon>malvids</taxon>
        <taxon>Myrtales</taxon>
        <taxon>Lythraceae</taxon>
        <taxon>Punica</taxon>
    </lineage>
</organism>
<evidence type="ECO:0000256" key="1">
    <source>
        <dbReference type="ARBA" id="ARBA00008834"/>
    </source>
</evidence>
<evidence type="ECO:0000313" key="5">
    <source>
        <dbReference type="EMBL" id="PKI68037.1"/>
    </source>
</evidence>
<dbReference type="InterPro" id="IPR012334">
    <property type="entry name" value="Pectin_lyas_fold"/>
</dbReference>
<accession>A0A2I0KHN1</accession>
<reference evidence="5 6" key="1">
    <citation type="submission" date="2017-11" db="EMBL/GenBank/DDBJ databases">
        <title>De-novo sequencing of pomegranate (Punica granatum L.) genome.</title>
        <authorList>
            <person name="Akparov Z."/>
            <person name="Amiraslanov A."/>
            <person name="Hajiyeva S."/>
            <person name="Abbasov M."/>
            <person name="Kaur K."/>
            <person name="Hamwieh A."/>
            <person name="Solovyev V."/>
            <person name="Salamov A."/>
            <person name="Braich B."/>
            <person name="Kosarev P."/>
            <person name="Mahmoud A."/>
            <person name="Hajiyev E."/>
            <person name="Babayeva S."/>
            <person name="Izzatullayeva V."/>
            <person name="Mammadov A."/>
            <person name="Mammadov A."/>
            <person name="Sharifova S."/>
            <person name="Ojaghi J."/>
            <person name="Eynullazada K."/>
            <person name="Bayramov B."/>
            <person name="Abdulazimova A."/>
            <person name="Shahmuradov I."/>
        </authorList>
    </citation>
    <scope>NUCLEOTIDE SEQUENCE [LARGE SCALE GENOMIC DNA]</scope>
    <source>
        <strain evidence="6">cv. AG2017</strain>
        <tissue evidence="5">Leaf</tissue>
    </source>
</reference>
<protein>
    <submittedName>
        <fullName evidence="5">Uncharacterized protein</fullName>
    </submittedName>
</protein>
<dbReference type="GO" id="GO:0005975">
    <property type="term" value="P:carbohydrate metabolic process"/>
    <property type="evidence" value="ECO:0007669"/>
    <property type="project" value="InterPro"/>
</dbReference>
<dbReference type="InterPro" id="IPR000743">
    <property type="entry name" value="Glyco_hydro_28"/>
</dbReference>
<dbReference type="STRING" id="22663.A0A2I0KHN1"/>
<evidence type="ECO:0000313" key="6">
    <source>
        <dbReference type="Proteomes" id="UP000233551"/>
    </source>
</evidence>
<dbReference type="SUPFAM" id="SSF51126">
    <property type="entry name" value="Pectin lyase-like"/>
    <property type="match status" value="1"/>
</dbReference>
<keyword evidence="2 4" id="KW-0378">Hydrolase</keyword>
<name>A0A2I0KHN1_PUNGR</name>
<evidence type="ECO:0000256" key="2">
    <source>
        <dbReference type="ARBA" id="ARBA00022801"/>
    </source>
</evidence>
<gene>
    <name evidence="5" type="ORF">CRG98_011633</name>
</gene>
<dbReference type="InterPro" id="IPR011050">
    <property type="entry name" value="Pectin_lyase_fold/virulence"/>
</dbReference>
<dbReference type="EMBL" id="PGOL01000571">
    <property type="protein sequence ID" value="PKI68037.1"/>
    <property type="molecule type" value="Genomic_DNA"/>
</dbReference>
<keyword evidence="6" id="KW-1185">Reference proteome</keyword>
<evidence type="ECO:0000256" key="3">
    <source>
        <dbReference type="ARBA" id="ARBA00023295"/>
    </source>
</evidence>
<dbReference type="AlphaFoldDB" id="A0A2I0KHN1"/>
<dbReference type="Proteomes" id="UP000233551">
    <property type="component" value="Unassembled WGS sequence"/>
</dbReference>